<comment type="caution">
    <text evidence="4">The sequence shown here is derived from an EMBL/GenBank/DDBJ whole genome shotgun (WGS) entry which is preliminary data.</text>
</comment>
<dbReference type="PANTHER" id="PTHR11482">
    <property type="entry name" value="ARGININE/DIAMINOPIMELATE/ORNITHINE DECARBOXYLASE"/>
    <property type="match status" value="1"/>
</dbReference>
<dbReference type="AlphaFoldDB" id="A0A9J6FZT3"/>
<sequence length="156" mass="17776">MVYKFCSNILHQHLRNGIIFSTKYLLQYPREESALKITTRQKVLVFQPPYERPRNQLTSLWGATCHPSDVFEDGVPFFGVSVGEWLLMDNMGAYSMVKACGFNGCGFPPVHYRTESEDVERVSCILQDSRLPPGYSQFEEYVRNAPTSAKEPEASV</sequence>
<name>A0A9J6FZT3_HAELO</name>
<dbReference type="Proteomes" id="UP000821853">
    <property type="component" value="Chromosome 2"/>
</dbReference>
<keyword evidence="1" id="KW-0663">Pyridoxal phosphate</keyword>
<dbReference type="InterPro" id="IPR002433">
    <property type="entry name" value="Orn_de-COase"/>
</dbReference>
<proteinExistence type="predicted"/>
<dbReference type="Gene3D" id="2.40.37.10">
    <property type="entry name" value="Lyase, Ornithine Decarboxylase, Chain A, domain 1"/>
    <property type="match status" value="1"/>
</dbReference>
<dbReference type="OrthoDB" id="6515072at2759"/>
<dbReference type="Pfam" id="PF00278">
    <property type="entry name" value="Orn_DAP_Arg_deC"/>
    <property type="match status" value="1"/>
</dbReference>
<dbReference type="InterPro" id="IPR009006">
    <property type="entry name" value="Ala_racemase/Decarboxylase_C"/>
</dbReference>
<evidence type="ECO:0000313" key="4">
    <source>
        <dbReference type="EMBL" id="KAH9368255.1"/>
    </source>
</evidence>
<dbReference type="InterPro" id="IPR022643">
    <property type="entry name" value="De-COase2_C"/>
</dbReference>
<dbReference type="PANTHER" id="PTHR11482:SF6">
    <property type="entry name" value="ORNITHINE DECARBOXYLASE 1-RELATED"/>
    <property type="match status" value="1"/>
</dbReference>
<dbReference type="GO" id="GO:0005737">
    <property type="term" value="C:cytoplasm"/>
    <property type="evidence" value="ECO:0007669"/>
    <property type="project" value="TreeGrafter"/>
</dbReference>
<gene>
    <name evidence="4" type="ORF">HPB48_019175</name>
</gene>
<keyword evidence="2" id="KW-0456">Lyase</keyword>
<keyword evidence="5" id="KW-1185">Reference proteome</keyword>
<dbReference type="GO" id="GO:0004586">
    <property type="term" value="F:ornithine decarboxylase activity"/>
    <property type="evidence" value="ECO:0007669"/>
    <property type="project" value="TreeGrafter"/>
</dbReference>
<dbReference type="EMBL" id="JABSTR010000004">
    <property type="protein sequence ID" value="KAH9368255.1"/>
    <property type="molecule type" value="Genomic_DNA"/>
</dbReference>
<dbReference type="SUPFAM" id="SSF50621">
    <property type="entry name" value="Alanine racemase C-terminal domain-like"/>
    <property type="match status" value="1"/>
</dbReference>
<evidence type="ECO:0000256" key="1">
    <source>
        <dbReference type="ARBA" id="ARBA00022898"/>
    </source>
</evidence>
<organism evidence="4 5">
    <name type="scientific">Haemaphysalis longicornis</name>
    <name type="common">Bush tick</name>
    <dbReference type="NCBI Taxonomy" id="44386"/>
    <lineage>
        <taxon>Eukaryota</taxon>
        <taxon>Metazoa</taxon>
        <taxon>Ecdysozoa</taxon>
        <taxon>Arthropoda</taxon>
        <taxon>Chelicerata</taxon>
        <taxon>Arachnida</taxon>
        <taxon>Acari</taxon>
        <taxon>Parasitiformes</taxon>
        <taxon>Ixodida</taxon>
        <taxon>Ixodoidea</taxon>
        <taxon>Ixodidae</taxon>
        <taxon>Haemaphysalinae</taxon>
        <taxon>Haemaphysalis</taxon>
    </lineage>
</organism>
<evidence type="ECO:0000313" key="5">
    <source>
        <dbReference type="Proteomes" id="UP000821853"/>
    </source>
</evidence>
<protein>
    <recommendedName>
        <fullName evidence="3">Orn/DAP/Arg decarboxylase 2 C-terminal domain-containing protein</fullName>
    </recommendedName>
</protein>
<dbReference type="GO" id="GO:0033387">
    <property type="term" value="P:putrescine biosynthetic process from arginine, via ornithine"/>
    <property type="evidence" value="ECO:0007669"/>
    <property type="project" value="TreeGrafter"/>
</dbReference>
<evidence type="ECO:0000259" key="3">
    <source>
        <dbReference type="Pfam" id="PF00278"/>
    </source>
</evidence>
<feature type="domain" description="Orn/DAP/Arg decarboxylase 2 C-terminal" evidence="3">
    <location>
        <begin position="51"/>
        <end position="92"/>
    </location>
</feature>
<dbReference type="VEuPathDB" id="VectorBase:HLOH_048622"/>
<accession>A0A9J6FZT3</accession>
<evidence type="ECO:0000256" key="2">
    <source>
        <dbReference type="ARBA" id="ARBA00023239"/>
    </source>
</evidence>
<reference evidence="4 5" key="1">
    <citation type="journal article" date="2020" name="Cell">
        <title>Large-Scale Comparative Analyses of Tick Genomes Elucidate Their Genetic Diversity and Vector Capacities.</title>
        <authorList>
            <consortium name="Tick Genome and Microbiome Consortium (TIGMIC)"/>
            <person name="Jia N."/>
            <person name="Wang J."/>
            <person name="Shi W."/>
            <person name="Du L."/>
            <person name="Sun Y."/>
            <person name="Zhan W."/>
            <person name="Jiang J.F."/>
            <person name="Wang Q."/>
            <person name="Zhang B."/>
            <person name="Ji P."/>
            <person name="Bell-Sakyi L."/>
            <person name="Cui X.M."/>
            <person name="Yuan T.T."/>
            <person name="Jiang B.G."/>
            <person name="Yang W.F."/>
            <person name="Lam T.T."/>
            <person name="Chang Q.C."/>
            <person name="Ding S.J."/>
            <person name="Wang X.J."/>
            <person name="Zhu J.G."/>
            <person name="Ruan X.D."/>
            <person name="Zhao L."/>
            <person name="Wei J.T."/>
            <person name="Ye R.Z."/>
            <person name="Que T.C."/>
            <person name="Du C.H."/>
            <person name="Zhou Y.H."/>
            <person name="Cheng J.X."/>
            <person name="Dai P.F."/>
            <person name="Guo W.B."/>
            <person name="Han X.H."/>
            <person name="Huang E.J."/>
            <person name="Li L.F."/>
            <person name="Wei W."/>
            <person name="Gao Y.C."/>
            <person name="Liu J.Z."/>
            <person name="Shao H.Z."/>
            <person name="Wang X."/>
            <person name="Wang C.C."/>
            <person name="Yang T.C."/>
            <person name="Huo Q.B."/>
            <person name="Li W."/>
            <person name="Chen H.Y."/>
            <person name="Chen S.E."/>
            <person name="Zhou L.G."/>
            <person name="Ni X.B."/>
            <person name="Tian J.H."/>
            <person name="Sheng Y."/>
            <person name="Liu T."/>
            <person name="Pan Y.S."/>
            <person name="Xia L.Y."/>
            <person name="Li J."/>
            <person name="Zhao F."/>
            <person name="Cao W.C."/>
        </authorList>
    </citation>
    <scope>NUCLEOTIDE SEQUENCE [LARGE SCALE GENOMIC DNA]</scope>
    <source>
        <strain evidence="4">HaeL-2018</strain>
    </source>
</reference>